<keyword evidence="1" id="KW-1133">Transmembrane helix</keyword>
<dbReference type="PROSITE" id="PS50965">
    <property type="entry name" value="NERD"/>
    <property type="match status" value="1"/>
</dbReference>
<keyword evidence="4" id="KW-1185">Reference proteome</keyword>
<reference evidence="3 4" key="1">
    <citation type="submission" date="2023-04" db="EMBL/GenBank/DDBJ databases">
        <title>Genome Sequence of Selenomonas sputigena ATCC 33150.</title>
        <authorList>
            <person name="Miller D.P."/>
            <person name="Anvari S."/>
            <person name="Polson S.W."/>
            <person name="Macdonald M."/>
            <person name="Mcdowell J.V."/>
        </authorList>
    </citation>
    <scope>NUCLEOTIDE SEQUENCE [LARGE SCALE GENOMIC DNA]</scope>
    <source>
        <strain evidence="3 4">ATCC 33150</strain>
    </source>
</reference>
<dbReference type="InterPro" id="IPR011528">
    <property type="entry name" value="NERD"/>
</dbReference>
<feature type="domain" description="NERD" evidence="2">
    <location>
        <begin position="70"/>
        <end position="186"/>
    </location>
</feature>
<name>A0ABV3X312_9FIRM</name>
<accession>A0ABV3X312</accession>
<gene>
    <name evidence="3" type="ORF">QCO44_02760</name>
</gene>
<protein>
    <submittedName>
        <fullName evidence="3">Nuclease-related domain-containing protein</fullName>
    </submittedName>
</protein>
<proteinExistence type="predicted"/>
<evidence type="ECO:0000313" key="3">
    <source>
        <dbReference type="EMBL" id="MEX5284564.1"/>
    </source>
</evidence>
<evidence type="ECO:0000259" key="2">
    <source>
        <dbReference type="PROSITE" id="PS50965"/>
    </source>
</evidence>
<comment type="caution">
    <text evidence="3">The sequence shown here is derived from an EMBL/GenBank/DDBJ whole genome shotgun (WGS) entry which is preliminary data.</text>
</comment>
<evidence type="ECO:0000313" key="4">
    <source>
        <dbReference type="Proteomes" id="UP001559623"/>
    </source>
</evidence>
<feature type="transmembrane region" description="Helical" evidence="1">
    <location>
        <begin position="20"/>
        <end position="38"/>
    </location>
</feature>
<dbReference type="EMBL" id="JARVLH010000002">
    <property type="protein sequence ID" value="MEX5284564.1"/>
    <property type="molecule type" value="Genomic_DNA"/>
</dbReference>
<dbReference type="RefSeq" id="WP_368846301.1">
    <property type="nucleotide sequence ID" value="NZ_CP194411.1"/>
</dbReference>
<keyword evidence="1" id="KW-0472">Membrane</keyword>
<sequence length="230" mass="25339">MANLHYTKAVAAENKTTQLFLAVVCLIVFLLWLAGLIFLEPNPYSLYIFVGIAVAITALGAGNSARGPKAAVKGSTEDVDFLSALPESFQIFMNVNISVRSTLDAVIVGPNGLFVVDVKTRTGKIEPMGGSDWIRHKVGSKGTPYRVPMKNPVQQMNRSIRELQSYLASYGIRPWIEGCVYFTRAEFEEQVEGCYTSGDDVLHHIQNFTKDEPLPPETQEKAIEALTAKL</sequence>
<organism evidence="3 4">
    <name type="scientific">Selenomonas sputigena</name>
    <dbReference type="NCBI Taxonomy" id="69823"/>
    <lineage>
        <taxon>Bacteria</taxon>
        <taxon>Bacillati</taxon>
        <taxon>Bacillota</taxon>
        <taxon>Negativicutes</taxon>
        <taxon>Selenomonadales</taxon>
        <taxon>Selenomonadaceae</taxon>
        <taxon>Selenomonas</taxon>
    </lineage>
</organism>
<keyword evidence="1" id="KW-0812">Transmembrane</keyword>
<dbReference type="Pfam" id="PF08378">
    <property type="entry name" value="NERD"/>
    <property type="match status" value="1"/>
</dbReference>
<dbReference type="Proteomes" id="UP001559623">
    <property type="component" value="Unassembled WGS sequence"/>
</dbReference>
<evidence type="ECO:0000256" key="1">
    <source>
        <dbReference type="SAM" id="Phobius"/>
    </source>
</evidence>
<feature type="transmembrane region" description="Helical" evidence="1">
    <location>
        <begin position="44"/>
        <end position="63"/>
    </location>
</feature>